<comment type="caution">
    <text evidence="3">The sequence shown here is derived from an EMBL/GenBank/DDBJ whole genome shotgun (WGS) entry which is preliminary data.</text>
</comment>
<dbReference type="EMBL" id="PVZG01000005">
    <property type="protein sequence ID" value="PRY29868.1"/>
    <property type="molecule type" value="Genomic_DNA"/>
</dbReference>
<reference evidence="3 4" key="1">
    <citation type="submission" date="2018-03" db="EMBL/GenBank/DDBJ databases">
        <title>Genomic Encyclopedia of Archaeal and Bacterial Type Strains, Phase II (KMG-II): from individual species to whole genera.</title>
        <authorList>
            <person name="Goeker M."/>
        </authorList>
    </citation>
    <scope>NUCLEOTIDE SEQUENCE [LARGE SCALE GENOMIC DNA]</scope>
    <source>
        <strain evidence="3 4">DSM 45348</strain>
    </source>
</reference>
<evidence type="ECO:0000256" key="1">
    <source>
        <dbReference type="ARBA" id="ARBA00022801"/>
    </source>
</evidence>
<keyword evidence="1" id="KW-0378">Hydrolase</keyword>
<evidence type="ECO:0000313" key="3">
    <source>
        <dbReference type="EMBL" id="PRY29868.1"/>
    </source>
</evidence>
<dbReference type="InterPro" id="IPR042001">
    <property type="entry name" value="Sortase_F"/>
</dbReference>
<dbReference type="Proteomes" id="UP000239209">
    <property type="component" value="Unassembled WGS sequence"/>
</dbReference>
<keyword evidence="2" id="KW-1133">Transmembrane helix</keyword>
<dbReference type="CDD" id="cd05829">
    <property type="entry name" value="Sortase_F"/>
    <property type="match status" value="1"/>
</dbReference>
<dbReference type="InterPro" id="IPR005754">
    <property type="entry name" value="Sortase"/>
</dbReference>
<organism evidence="3 4">
    <name type="scientific">Pseudosporangium ferrugineum</name>
    <dbReference type="NCBI Taxonomy" id="439699"/>
    <lineage>
        <taxon>Bacteria</taxon>
        <taxon>Bacillati</taxon>
        <taxon>Actinomycetota</taxon>
        <taxon>Actinomycetes</taxon>
        <taxon>Micromonosporales</taxon>
        <taxon>Micromonosporaceae</taxon>
        <taxon>Pseudosporangium</taxon>
    </lineage>
</organism>
<evidence type="ECO:0000256" key="2">
    <source>
        <dbReference type="SAM" id="Phobius"/>
    </source>
</evidence>
<dbReference type="GO" id="GO:0016787">
    <property type="term" value="F:hydrolase activity"/>
    <property type="evidence" value="ECO:0007669"/>
    <property type="project" value="UniProtKB-KW"/>
</dbReference>
<dbReference type="Pfam" id="PF04203">
    <property type="entry name" value="Sortase"/>
    <property type="match status" value="1"/>
</dbReference>
<sequence length="223" mass="22337">MTGGIGAPRGVPGRAALPLLAGVVLLAAFGIAACRSRTAPDVGGATVSALASAAPSPSGPAPAVVVRDGAPPAGTGVDGPTGLRIPALGLTATVDPVGVSADGEFDVPPSVDRVGWYEFGPGLSARAGSIVIAGHVDSADQGRGAFFRLGALTAGDAVTLTGASGGREFEVVARERYTKTAIPLAKYFARDGRPRLTLITCGGPFDRRTGHYRDNVVVTAVPR</sequence>
<protein>
    <submittedName>
        <fullName evidence="3">Sortase family protein</fullName>
    </submittedName>
</protein>
<gene>
    <name evidence="3" type="ORF">CLV70_10536</name>
</gene>
<feature type="transmembrane region" description="Helical" evidence="2">
    <location>
        <begin position="15"/>
        <end position="34"/>
    </location>
</feature>
<keyword evidence="2" id="KW-0472">Membrane</keyword>
<keyword evidence="4" id="KW-1185">Reference proteome</keyword>
<keyword evidence="2" id="KW-0812">Transmembrane</keyword>
<dbReference type="AlphaFoldDB" id="A0A2T0S8W5"/>
<name>A0A2T0S8W5_9ACTN</name>
<accession>A0A2T0S8W5</accession>
<proteinExistence type="predicted"/>
<dbReference type="RefSeq" id="WP_425440142.1">
    <property type="nucleotide sequence ID" value="NZ_PVZG01000005.1"/>
</dbReference>
<dbReference type="Gene3D" id="2.40.260.10">
    <property type="entry name" value="Sortase"/>
    <property type="match status" value="1"/>
</dbReference>
<dbReference type="SUPFAM" id="SSF63817">
    <property type="entry name" value="Sortase"/>
    <property type="match status" value="1"/>
</dbReference>
<dbReference type="InterPro" id="IPR023365">
    <property type="entry name" value="Sortase_dom-sf"/>
</dbReference>
<evidence type="ECO:0000313" key="4">
    <source>
        <dbReference type="Proteomes" id="UP000239209"/>
    </source>
</evidence>